<protein>
    <submittedName>
        <fullName evidence="1">Uncharacterized protein</fullName>
    </submittedName>
</protein>
<organism evidence="1 2">
    <name type="scientific">Ralstonia phage phiAp1</name>
    <dbReference type="NCBI Taxonomy" id="2783867"/>
    <lineage>
        <taxon>Viruses</taxon>
        <taxon>Duplodnaviria</taxon>
        <taxon>Heunggongvirae</taxon>
        <taxon>Uroviricota</taxon>
        <taxon>Caudoviricetes</taxon>
        <taxon>Autographivirales</taxon>
        <taxon>Autoscriptoviridae</taxon>
        <taxon>Ayakvirus</taxon>
        <taxon>Ayakvirus Ap1</taxon>
    </lineage>
</organism>
<name>A0A1L7DS88_9CAUD</name>
<dbReference type="Proteomes" id="UP000221958">
    <property type="component" value="Segment"/>
</dbReference>
<proteinExistence type="predicted"/>
<sequence length="57" mass="6001">MASVTTLTVEQRFQLTLSAIRLEKALEALTLTNNPTAGLVAVADAAVTDIKSKLSTL</sequence>
<evidence type="ECO:0000313" key="2">
    <source>
        <dbReference type="Proteomes" id="UP000221958"/>
    </source>
</evidence>
<reference evidence="2" key="1">
    <citation type="submission" date="2016-11" db="EMBL/GenBank/DDBJ databases">
        <authorList>
            <person name="Xavier A.S."/>
            <person name="Silva F.P."/>
            <person name="Vidigal P.M.P."/>
            <person name="Lima T.T.M."/>
            <person name="Souza F.O."/>
            <person name="Alfenas-Zerbini P."/>
        </authorList>
    </citation>
    <scope>NUCLEOTIDE SEQUENCE [LARGE SCALE GENOMIC DNA]</scope>
</reference>
<dbReference type="EMBL" id="KY117485">
    <property type="protein sequence ID" value="APU03196.1"/>
    <property type="molecule type" value="Genomic_DNA"/>
</dbReference>
<accession>A0A1L7DS88</accession>
<gene>
    <name evidence="1" type="ORF">phiAp1_55</name>
</gene>
<evidence type="ECO:0000313" key="1">
    <source>
        <dbReference type="EMBL" id="APU03196.1"/>
    </source>
</evidence>
<keyword evidence="2" id="KW-1185">Reference proteome</keyword>